<gene>
    <name evidence="1" type="ORF">GCM10008995_06560</name>
</gene>
<comment type="caution">
    <text evidence="1">The sequence shown here is derived from an EMBL/GenBank/DDBJ whole genome shotgun (WGS) entry which is preliminary data.</text>
</comment>
<proteinExistence type="predicted"/>
<dbReference type="EMBL" id="BMOC01000002">
    <property type="protein sequence ID" value="GGI99297.1"/>
    <property type="molecule type" value="Genomic_DNA"/>
</dbReference>
<name>A0A830E844_9EURY</name>
<reference evidence="1" key="2">
    <citation type="submission" date="2020-09" db="EMBL/GenBank/DDBJ databases">
        <authorList>
            <person name="Sun Q."/>
            <person name="Ohkuma M."/>
        </authorList>
    </citation>
    <scope>NUCLEOTIDE SEQUENCE</scope>
    <source>
        <strain evidence="1">JCM 14359</strain>
    </source>
</reference>
<evidence type="ECO:0000313" key="2">
    <source>
        <dbReference type="Proteomes" id="UP000653099"/>
    </source>
</evidence>
<dbReference type="Proteomes" id="UP000653099">
    <property type="component" value="Unassembled WGS sequence"/>
</dbReference>
<reference evidence="1" key="1">
    <citation type="journal article" date="2014" name="Int. J. Syst. Evol. Microbiol.">
        <title>Complete genome sequence of Corynebacterium casei LMG S-19264T (=DSM 44701T), isolated from a smear-ripened cheese.</title>
        <authorList>
            <consortium name="US DOE Joint Genome Institute (JGI-PGF)"/>
            <person name="Walter F."/>
            <person name="Albersmeier A."/>
            <person name="Kalinowski J."/>
            <person name="Ruckert C."/>
        </authorList>
    </citation>
    <scope>NUCLEOTIDE SEQUENCE</scope>
    <source>
        <strain evidence="1">JCM 14359</strain>
    </source>
</reference>
<protein>
    <submittedName>
        <fullName evidence="1">Uncharacterized protein</fullName>
    </submittedName>
</protein>
<organism evidence="1 2">
    <name type="scientific">Halobellus salinus</name>
    <dbReference type="NCBI Taxonomy" id="931585"/>
    <lineage>
        <taxon>Archaea</taxon>
        <taxon>Methanobacteriati</taxon>
        <taxon>Methanobacteriota</taxon>
        <taxon>Stenosarchaea group</taxon>
        <taxon>Halobacteria</taxon>
        <taxon>Halobacteriales</taxon>
        <taxon>Haloferacaceae</taxon>
        <taxon>Halobellus</taxon>
    </lineage>
</organism>
<sequence>MAAGGGPVRPAVAQRPPGGWILVRGVVAALGLIDPSRVAHGGAEGVNSAVNEPIDRAVELRDELRDPVGEGTERACLSDHPSVSFACEAHLFAAIGPPETGANRTR</sequence>
<keyword evidence="2" id="KW-1185">Reference proteome</keyword>
<evidence type="ECO:0000313" key="1">
    <source>
        <dbReference type="EMBL" id="GGI99297.1"/>
    </source>
</evidence>
<dbReference type="AlphaFoldDB" id="A0A830E844"/>
<accession>A0A830E844</accession>